<dbReference type="InterPro" id="IPR058163">
    <property type="entry name" value="LysR-type_TF_proteobact-type"/>
</dbReference>
<evidence type="ECO:0000259" key="5">
    <source>
        <dbReference type="PROSITE" id="PS50931"/>
    </source>
</evidence>
<sequence>MDTLQALQNFIRVVELGSFTAAAHEADVTQPTMSKIISKLEHELGVRLIKRSTTALVLTDEGRRLYDRTKGLLEEYTDTVAEVRGQTTQAVGKLVVAAPVGLGELRLNSLAIEFLTDYPEIELELVLSDRIVDLVEEGVDLAIRLSADLPPNVIARKLASSPRLLVAHSSYLETAPPLDDPEALSRHSYIRFGGIASLSQLEFVSGDKIVVVTPVGRYRINSSLALKQCFLAGVGLGTAPAWLVQDLIDDGSLVHLLPEWTLDSQPLYLVYPSRRYLPQRAMALIQFLCRRLPELPGFNAVNK</sequence>
<dbReference type="EMBL" id="CP017415">
    <property type="protein sequence ID" value="AOU99802.1"/>
    <property type="molecule type" value="Genomic_DNA"/>
</dbReference>
<evidence type="ECO:0000256" key="4">
    <source>
        <dbReference type="ARBA" id="ARBA00023163"/>
    </source>
</evidence>
<reference evidence="7" key="1">
    <citation type="submission" date="2016-09" db="EMBL/GenBank/DDBJ databases">
        <title>Acidihalobacter prosperus F5.</title>
        <authorList>
            <person name="Khaleque H.N."/>
            <person name="Ramsay J.P."/>
            <person name="Kaksonen A.H."/>
            <person name="Boxall N.J."/>
            <person name="Watkin E.L.J."/>
        </authorList>
    </citation>
    <scope>NUCLEOTIDE SEQUENCE [LARGE SCALE GENOMIC DNA]</scope>
    <source>
        <strain evidence="7">F5</strain>
    </source>
</reference>
<dbReference type="RefSeq" id="WP_070080141.1">
    <property type="nucleotide sequence ID" value="NZ_CP017415.1"/>
</dbReference>
<evidence type="ECO:0000256" key="3">
    <source>
        <dbReference type="ARBA" id="ARBA00023125"/>
    </source>
</evidence>
<feature type="domain" description="HTH lysR-type" evidence="5">
    <location>
        <begin position="1"/>
        <end position="59"/>
    </location>
</feature>
<evidence type="ECO:0000313" key="7">
    <source>
        <dbReference type="Proteomes" id="UP000095401"/>
    </source>
</evidence>
<dbReference type="InterPro" id="IPR036390">
    <property type="entry name" value="WH_DNA-bd_sf"/>
</dbReference>
<evidence type="ECO:0000256" key="2">
    <source>
        <dbReference type="ARBA" id="ARBA00023015"/>
    </source>
</evidence>
<dbReference type="SUPFAM" id="SSF46785">
    <property type="entry name" value="Winged helix' DNA-binding domain"/>
    <property type="match status" value="1"/>
</dbReference>
<evidence type="ECO:0000313" key="6">
    <source>
        <dbReference type="EMBL" id="AOU99802.1"/>
    </source>
</evidence>
<dbReference type="PRINTS" id="PR00039">
    <property type="entry name" value="HTHLYSR"/>
</dbReference>
<dbReference type="InterPro" id="IPR036388">
    <property type="entry name" value="WH-like_DNA-bd_sf"/>
</dbReference>
<proteinExistence type="inferred from homology"/>
<dbReference type="AlphaFoldDB" id="A0A1D8ITF3"/>
<organism evidence="6 7">
    <name type="scientific">Acidihalobacter yilgarnensis</name>
    <dbReference type="NCBI Taxonomy" id="2819280"/>
    <lineage>
        <taxon>Bacteria</taxon>
        <taxon>Pseudomonadati</taxon>
        <taxon>Pseudomonadota</taxon>
        <taxon>Gammaproteobacteria</taxon>
        <taxon>Chromatiales</taxon>
        <taxon>Ectothiorhodospiraceae</taxon>
        <taxon>Acidihalobacter</taxon>
    </lineage>
</organism>
<name>A0A1D8ITF3_9GAMM</name>
<evidence type="ECO:0000256" key="1">
    <source>
        <dbReference type="ARBA" id="ARBA00009437"/>
    </source>
</evidence>
<dbReference type="CDD" id="cd08422">
    <property type="entry name" value="PBP2_CrgA_like"/>
    <property type="match status" value="1"/>
</dbReference>
<gene>
    <name evidence="6" type="ORF">BI364_15435</name>
</gene>
<dbReference type="Gene3D" id="3.40.190.290">
    <property type="match status" value="1"/>
</dbReference>
<dbReference type="Gene3D" id="1.10.10.10">
    <property type="entry name" value="Winged helix-like DNA-binding domain superfamily/Winged helix DNA-binding domain"/>
    <property type="match status" value="1"/>
</dbReference>
<dbReference type="GO" id="GO:0003677">
    <property type="term" value="F:DNA binding"/>
    <property type="evidence" value="ECO:0007669"/>
    <property type="project" value="UniProtKB-KW"/>
</dbReference>
<dbReference type="PROSITE" id="PS50931">
    <property type="entry name" value="HTH_LYSR"/>
    <property type="match status" value="1"/>
</dbReference>
<dbReference type="InterPro" id="IPR005119">
    <property type="entry name" value="LysR_subst-bd"/>
</dbReference>
<keyword evidence="4" id="KW-0804">Transcription</keyword>
<dbReference type="PANTHER" id="PTHR30537:SF5">
    <property type="entry name" value="HTH-TYPE TRANSCRIPTIONAL ACTIVATOR TTDR-RELATED"/>
    <property type="match status" value="1"/>
</dbReference>
<dbReference type="GO" id="GO:0003700">
    <property type="term" value="F:DNA-binding transcription factor activity"/>
    <property type="evidence" value="ECO:0007669"/>
    <property type="project" value="InterPro"/>
</dbReference>
<dbReference type="Pfam" id="PF03466">
    <property type="entry name" value="LysR_substrate"/>
    <property type="match status" value="1"/>
</dbReference>
<keyword evidence="2" id="KW-0805">Transcription regulation</keyword>
<keyword evidence="3" id="KW-0238">DNA-binding</keyword>
<dbReference type="PANTHER" id="PTHR30537">
    <property type="entry name" value="HTH-TYPE TRANSCRIPTIONAL REGULATOR"/>
    <property type="match status" value="1"/>
</dbReference>
<keyword evidence="7" id="KW-1185">Reference proteome</keyword>
<protein>
    <submittedName>
        <fullName evidence="6">LysR family transcriptional regulator</fullName>
    </submittedName>
</protein>
<dbReference type="Pfam" id="PF00126">
    <property type="entry name" value="HTH_1"/>
    <property type="match status" value="1"/>
</dbReference>
<dbReference type="KEGG" id="aprs:BI364_15435"/>
<comment type="similarity">
    <text evidence="1">Belongs to the LysR transcriptional regulatory family.</text>
</comment>
<dbReference type="FunFam" id="1.10.10.10:FF:000001">
    <property type="entry name" value="LysR family transcriptional regulator"/>
    <property type="match status" value="1"/>
</dbReference>
<dbReference type="SUPFAM" id="SSF53850">
    <property type="entry name" value="Periplasmic binding protein-like II"/>
    <property type="match status" value="1"/>
</dbReference>
<accession>A0A1D8ITF3</accession>
<dbReference type="InterPro" id="IPR000847">
    <property type="entry name" value="LysR_HTH_N"/>
</dbReference>
<dbReference type="Proteomes" id="UP000095401">
    <property type="component" value="Chromosome"/>
</dbReference>